<dbReference type="NCBIfam" id="TIGR00157">
    <property type="entry name" value="ribosome small subunit-dependent GTPase A"/>
    <property type="match status" value="1"/>
</dbReference>
<dbReference type="SUPFAM" id="SSF52540">
    <property type="entry name" value="P-loop containing nucleoside triphosphate hydrolases"/>
    <property type="match status" value="1"/>
</dbReference>
<dbReference type="CDD" id="cd01854">
    <property type="entry name" value="YjeQ_EngC"/>
    <property type="match status" value="1"/>
</dbReference>
<comment type="subunit">
    <text evidence="3">Monomer. Associates with 30S ribosomal subunit, binds 16S rRNA.</text>
</comment>
<feature type="binding site" evidence="3">
    <location>
        <position position="268"/>
    </location>
    <ligand>
        <name>Zn(2+)</name>
        <dbReference type="ChEBI" id="CHEBI:29105"/>
    </ligand>
</feature>
<evidence type="ECO:0000256" key="3">
    <source>
        <dbReference type="HAMAP-Rule" id="MF_01820"/>
    </source>
</evidence>
<dbReference type="Gene3D" id="1.10.40.50">
    <property type="entry name" value="Probable gtpase engc, domain 3"/>
    <property type="match status" value="1"/>
</dbReference>
<dbReference type="PROSITE" id="PS51721">
    <property type="entry name" value="G_CP"/>
    <property type="match status" value="1"/>
</dbReference>
<dbReference type="Pfam" id="PF03193">
    <property type="entry name" value="RsgA_GTPase"/>
    <property type="match status" value="1"/>
</dbReference>
<keyword evidence="1 3" id="KW-0547">Nucleotide-binding</keyword>
<feature type="domain" description="CP-type G" evidence="5">
    <location>
        <begin position="76"/>
        <end position="237"/>
    </location>
</feature>
<comment type="function">
    <text evidence="3">One of several proteins that assist in the late maturation steps of the functional core of the 30S ribosomal subunit. Helps release RbfA from mature subunits. May play a role in the assembly of ribosomal proteins into the subunit. Circularly permuted GTPase that catalyzes slow GTP hydrolysis, GTPase activity is stimulated by the 30S ribosomal subunit.</text>
</comment>
<dbReference type="PROSITE" id="PS50936">
    <property type="entry name" value="ENGC_GTPASE"/>
    <property type="match status" value="1"/>
</dbReference>
<comment type="subcellular location">
    <subcellularLocation>
        <location evidence="3">Cytoplasm</location>
    </subcellularLocation>
</comment>
<protein>
    <recommendedName>
        <fullName evidence="3">Small ribosomal subunit biogenesis GTPase RsgA</fullName>
        <ecNumber evidence="3">3.6.1.-</ecNumber>
    </recommendedName>
</protein>
<evidence type="ECO:0000256" key="1">
    <source>
        <dbReference type="ARBA" id="ARBA00022741"/>
    </source>
</evidence>
<dbReference type="EMBL" id="CP002456">
    <property type="protein sequence ID" value="ADU92413.1"/>
    <property type="molecule type" value="Genomic_DNA"/>
</dbReference>
<dbReference type="PANTHER" id="PTHR32120">
    <property type="entry name" value="SMALL RIBOSOMAL SUBUNIT BIOGENESIS GTPASE RSGA"/>
    <property type="match status" value="1"/>
</dbReference>
<keyword evidence="2 3" id="KW-0342">GTP-binding</keyword>
<comment type="similarity">
    <text evidence="3">Belongs to the TRAFAC class YlqF/YawG GTPase family. RsgA subfamily.</text>
</comment>
<dbReference type="Gene3D" id="3.40.50.300">
    <property type="entry name" value="P-loop containing nucleotide triphosphate hydrolases"/>
    <property type="match status" value="1"/>
</dbReference>
<keyword evidence="3" id="KW-0694">RNA-binding</keyword>
<dbReference type="PANTHER" id="PTHR32120:SF11">
    <property type="entry name" value="SMALL RIBOSOMAL SUBUNIT BIOGENESIS GTPASE RSGA 1, MITOCHONDRIAL-RELATED"/>
    <property type="match status" value="1"/>
</dbReference>
<keyword evidence="3" id="KW-0699">rRNA-binding</keyword>
<keyword evidence="3" id="KW-0963">Cytoplasm</keyword>
<dbReference type="GO" id="GO:0005737">
    <property type="term" value="C:cytoplasm"/>
    <property type="evidence" value="ECO:0007669"/>
    <property type="project" value="UniProtKB-SubCell"/>
</dbReference>
<dbReference type="InterPro" id="IPR004881">
    <property type="entry name" value="Ribosome_biogen_GTPase_RsgA"/>
</dbReference>
<dbReference type="GO" id="GO:0046872">
    <property type="term" value="F:metal ion binding"/>
    <property type="evidence" value="ECO:0007669"/>
    <property type="project" value="UniProtKB-KW"/>
</dbReference>
<evidence type="ECO:0000313" key="6">
    <source>
        <dbReference type="EMBL" id="ADU92413.1"/>
    </source>
</evidence>
<proteinExistence type="inferred from homology"/>
<evidence type="ECO:0000259" key="5">
    <source>
        <dbReference type="PROSITE" id="PS51721"/>
    </source>
</evidence>
<sequence length="306" mass="34007">MNIDNAIQAQVISAFGKNFKVKVPVDGYEKVYHCYVKGKRAGICVGDMVELEFPEGADSGEALIKYVLNRKNLLYRSDDMRIKLFASNVDLLAIVVGVEPEFSQDLLGRAIVAATSEGIEPLIILNKVDLENADIARAKLAIYKELNLSIVETSKKHPTKVISTLKPYFEGKTSILLGQSGMGKSSLLNILVKDANASTQEFSVALGSGKHTTTTTHMYDISDFNGRIIDSPGFQTFGLKHLTQNELTEGFPEFMPYVGKCKFYNCQHLTEPSCAITEALRENKISQDRYDLYTRILAECNAPERY</sequence>
<dbReference type="EC" id="3.6.1.-" evidence="3"/>
<feature type="domain" description="EngC GTPase" evidence="4">
    <location>
        <begin position="87"/>
        <end position="235"/>
    </location>
</feature>
<feature type="binding site" evidence="3">
    <location>
        <position position="261"/>
    </location>
    <ligand>
        <name>Zn(2+)</name>
        <dbReference type="ChEBI" id="CHEBI:29105"/>
    </ligand>
</feature>
<dbReference type="HAMAP" id="MF_01820">
    <property type="entry name" value="GTPase_RsgA"/>
    <property type="match status" value="1"/>
</dbReference>
<keyword evidence="3" id="KW-0479">Metal-binding</keyword>
<reference evidence="6 7" key="1">
    <citation type="journal article" date="2011" name="J. Bacteriol.">
        <title>Genome sequence of Taylorella equigenitalis MCE9, the causative agent of contagious equine metritis.</title>
        <authorList>
            <person name="Hebert L."/>
            <person name="Moumen B."/>
            <person name="Duquesne F."/>
            <person name="Breuil M.F."/>
            <person name="Laugier C."/>
            <person name="Batto J.M."/>
            <person name="Renault P."/>
            <person name="Petry S."/>
        </authorList>
    </citation>
    <scope>NUCLEOTIDE SEQUENCE [LARGE SCALE GENOMIC DNA]</scope>
    <source>
        <strain evidence="6 7">MCE9</strain>
    </source>
</reference>
<dbReference type="InterPro" id="IPR030378">
    <property type="entry name" value="G_CP_dom"/>
</dbReference>
<keyword evidence="3" id="KW-0690">Ribosome biogenesis</keyword>
<dbReference type="GO" id="GO:0042274">
    <property type="term" value="P:ribosomal small subunit biogenesis"/>
    <property type="evidence" value="ECO:0007669"/>
    <property type="project" value="UniProtKB-UniRule"/>
</dbReference>
<evidence type="ECO:0000256" key="2">
    <source>
        <dbReference type="ARBA" id="ARBA00023134"/>
    </source>
</evidence>
<feature type="binding site" evidence="3">
    <location>
        <position position="274"/>
    </location>
    <ligand>
        <name>Zn(2+)</name>
        <dbReference type="ChEBI" id="CHEBI:29105"/>
    </ligand>
</feature>
<evidence type="ECO:0000313" key="7">
    <source>
        <dbReference type="Proteomes" id="UP000007472"/>
    </source>
</evidence>
<accession>A0A654KIX9</accession>
<evidence type="ECO:0000259" key="4">
    <source>
        <dbReference type="PROSITE" id="PS50936"/>
    </source>
</evidence>
<gene>
    <name evidence="3" type="primary">rsgA</name>
    <name evidence="6" type="ordered locus">TEQUI_1500</name>
</gene>
<dbReference type="AlphaFoldDB" id="A0A654KIX9"/>
<feature type="binding site" evidence="3">
    <location>
        <position position="266"/>
    </location>
    <ligand>
        <name>Zn(2+)</name>
        <dbReference type="ChEBI" id="CHEBI:29105"/>
    </ligand>
</feature>
<dbReference type="InterPro" id="IPR027417">
    <property type="entry name" value="P-loop_NTPase"/>
</dbReference>
<organism evidence="6 7">
    <name type="scientific">Taylorella equigenitalis (strain MCE9)</name>
    <dbReference type="NCBI Taxonomy" id="937774"/>
    <lineage>
        <taxon>Bacteria</taxon>
        <taxon>Pseudomonadati</taxon>
        <taxon>Pseudomonadota</taxon>
        <taxon>Betaproteobacteria</taxon>
        <taxon>Burkholderiales</taxon>
        <taxon>Alcaligenaceae</taxon>
        <taxon>Taylorella</taxon>
    </lineage>
</organism>
<feature type="binding site" evidence="3">
    <location>
        <begin position="178"/>
        <end position="186"/>
    </location>
    <ligand>
        <name>GTP</name>
        <dbReference type="ChEBI" id="CHEBI:37565"/>
    </ligand>
</feature>
<keyword evidence="3" id="KW-0378">Hydrolase</keyword>
<dbReference type="KEGG" id="teq:TEQUI_1500"/>
<dbReference type="GO" id="GO:0005525">
    <property type="term" value="F:GTP binding"/>
    <property type="evidence" value="ECO:0007669"/>
    <property type="project" value="UniProtKB-UniRule"/>
</dbReference>
<dbReference type="Proteomes" id="UP000007472">
    <property type="component" value="Chromosome"/>
</dbReference>
<dbReference type="GO" id="GO:0003924">
    <property type="term" value="F:GTPase activity"/>
    <property type="evidence" value="ECO:0007669"/>
    <property type="project" value="UniProtKB-UniRule"/>
</dbReference>
<name>A0A654KIX9_TAYEM</name>
<dbReference type="GO" id="GO:0019843">
    <property type="term" value="F:rRNA binding"/>
    <property type="evidence" value="ECO:0007669"/>
    <property type="project" value="UniProtKB-KW"/>
</dbReference>
<comment type="cofactor">
    <cofactor evidence="3">
        <name>Zn(2+)</name>
        <dbReference type="ChEBI" id="CHEBI:29105"/>
    </cofactor>
    <text evidence="3">Binds 1 zinc ion per subunit.</text>
</comment>
<keyword evidence="3" id="KW-0862">Zinc</keyword>
<dbReference type="InterPro" id="IPR010914">
    <property type="entry name" value="RsgA_GTPase_dom"/>
</dbReference>
<feature type="binding site" evidence="3">
    <location>
        <begin position="126"/>
        <end position="129"/>
    </location>
    <ligand>
        <name>GTP</name>
        <dbReference type="ChEBI" id="CHEBI:37565"/>
    </ligand>
</feature>